<dbReference type="Proteomes" id="UP001066276">
    <property type="component" value="Chromosome 12"/>
</dbReference>
<keyword evidence="2" id="KW-1185">Reference proteome</keyword>
<protein>
    <recommendedName>
        <fullName evidence="3">Secreted protein</fullName>
    </recommendedName>
</protein>
<evidence type="ECO:0000313" key="2">
    <source>
        <dbReference type="Proteomes" id="UP001066276"/>
    </source>
</evidence>
<accession>A0AAV7KZQ5</accession>
<gene>
    <name evidence="1" type="ORF">NDU88_004223</name>
</gene>
<evidence type="ECO:0000313" key="1">
    <source>
        <dbReference type="EMBL" id="KAJ1084069.1"/>
    </source>
</evidence>
<evidence type="ECO:0008006" key="3">
    <source>
        <dbReference type="Google" id="ProtNLM"/>
    </source>
</evidence>
<comment type="caution">
    <text evidence="1">The sequence shown here is derived from an EMBL/GenBank/DDBJ whole genome shotgun (WGS) entry which is preliminary data.</text>
</comment>
<sequence>MRGCLHLRRQASSDTSHALVAIYRHPLFLRSPFFFVLCLLLRRCTRAPQLLQRRGAAASSRTPHRLLSILGPGKGPVTATTAVRQTWAIFWQPMRTPKALLYRG</sequence>
<dbReference type="EMBL" id="JANPWB010000016">
    <property type="protein sequence ID" value="KAJ1084069.1"/>
    <property type="molecule type" value="Genomic_DNA"/>
</dbReference>
<dbReference type="AlphaFoldDB" id="A0AAV7KZQ5"/>
<proteinExistence type="predicted"/>
<name>A0AAV7KZQ5_PLEWA</name>
<reference evidence="1" key="1">
    <citation type="journal article" date="2022" name="bioRxiv">
        <title>Sequencing and chromosome-scale assembly of the giantPleurodeles waltlgenome.</title>
        <authorList>
            <person name="Brown T."/>
            <person name="Elewa A."/>
            <person name="Iarovenko S."/>
            <person name="Subramanian E."/>
            <person name="Araus A.J."/>
            <person name="Petzold A."/>
            <person name="Susuki M."/>
            <person name="Suzuki K.-i.T."/>
            <person name="Hayashi T."/>
            <person name="Toyoda A."/>
            <person name="Oliveira C."/>
            <person name="Osipova E."/>
            <person name="Leigh N.D."/>
            <person name="Simon A."/>
            <person name="Yun M.H."/>
        </authorList>
    </citation>
    <scope>NUCLEOTIDE SEQUENCE</scope>
    <source>
        <strain evidence="1">20211129_DDA</strain>
        <tissue evidence="1">Liver</tissue>
    </source>
</reference>
<organism evidence="1 2">
    <name type="scientific">Pleurodeles waltl</name>
    <name type="common">Iberian ribbed newt</name>
    <dbReference type="NCBI Taxonomy" id="8319"/>
    <lineage>
        <taxon>Eukaryota</taxon>
        <taxon>Metazoa</taxon>
        <taxon>Chordata</taxon>
        <taxon>Craniata</taxon>
        <taxon>Vertebrata</taxon>
        <taxon>Euteleostomi</taxon>
        <taxon>Amphibia</taxon>
        <taxon>Batrachia</taxon>
        <taxon>Caudata</taxon>
        <taxon>Salamandroidea</taxon>
        <taxon>Salamandridae</taxon>
        <taxon>Pleurodelinae</taxon>
        <taxon>Pleurodeles</taxon>
    </lineage>
</organism>